<name>A0A7K0EM05_9BACT</name>
<accession>A0A7K0EM05</accession>
<dbReference type="Proteomes" id="UP000441754">
    <property type="component" value="Unassembled WGS sequence"/>
</dbReference>
<dbReference type="AlphaFoldDB" id="A0A7K0EM05"/>
<proteinExistence type="predicted"/>
<dbReference type="OrthoDB" id="962285at2"/>
<dbReference type="EMBL" id="WJXZ01000009">
    <property type="protein sequence ID" value="MRS62516.1"/>
    <property type="molecule type" value="Genomic_DNA"/>
</dbReference>
<keyword evidence="2" id="KW-1185">Reference proteome</keyword>
<dbReference type="RefSeq" id="WP_154175902.1">
    <property type="nucleotide sequence ID" value="NZ_WJXZ01000009.1"/>
</dbReference>
<comment type="caution">
    <text evidence="1">The sequence shown here is derived from an EMBL/GenBank/DDBJ whole genome shotgun (WGS) entry which is preliminary data.</text>
</comment>
<organism evidence="1 2">
    <name type="scientific">Larkinella terrae</name>
    <dbReference type="NCBI Taxonomy" id="2025311"/>
    <lineage>
        <taxon>Bacteria</taxon>
        <taxon>Pseudomonadati</taxon>
        <taxon>Bacteroidota</taxon>
        <taxon>Cytophagia</taxon>
        <taxon>Cytophagales</taxon>
        <taxon>Spirosomataceae</taxon>
        <taxon>Larkinella</taxon>
    </lineage>
</organism>
<evidence type="ECO:0000313" key="1">
    <source>
        <dbReference type="EMBL" id="MRS62516.1"/>
    </source>
</evidence>
<reference evidence="1 2" key="1">
    <citation type="journal article" date="2018" name="Antonie Van Leeuwenhoek">
        <title>Larkinella terrae sp. nov., isolated from soil on Jeju Island, South Korea.</title>
        <authorList>
            <person name="Ten L.N."/>
            <person name="Jeon J."/>
            <person name="Park S.J."/>
            <person name="Park S."/>
            <person name="Lee S.Y."/>
            <person name="Kim M.K."/>
            <person name="Jung H.Y."/>
        </authorList>
    </citation>
    <scope>NUCLEOTIDE SEQUENCE [LARGE SCALE GENOMIC DNA]</scope>
    <source>
        <strain evidence="1 2">KCTC 52001</strain>
    </source>
</reference>
<gene>
    <name evidence="1" type="ORF">GJJ30_14535</name>
</gene>
<sequence length="118" mass="13646">MVAQMSGNQDSNLSNHAVIETRWLTMVNEIQHQHGILIDLIEKLEQHPTTNPKTIFQLTQLQQHVLDTLNRLIAESVAEIEPLPQSQLLERVQKKHMHSQILVKLKLEIDQQLDNLSF</sequence>
<evidence type="ECO:0000313" key="2">
    <source>
        <dbReference type="Proteomes" id="UP000441754"/>
    </source>
</evidence>
<protein>
    <submittedName>
        <fullName evidence="1">Uncharacterized protein</fullName>
    </submittedName>
</protein>